<keyword evidence="2" id="KW-1185">Reference proteome</keyword>
<dbReference type="RefSeq" id="WP_338435277.1">
    <property type="nucleotide sequence ID" value="NZ_JAUYVH010000001.1"/>
</dbReference>
<name>A0ABU1BK61_9BURK</name>
<organism evidence="1 2">
    <name type="scientific">Keguizhuia sedimenti</name>
    <dbReference type="NCBI Taxonomy" id="3064264"/>
    <lineage>
        <taxon>Bacteria</taxon>
        <taxon>Pseudomonadati</taxon>
        <taxon>Pseudomonadota</taxon>
        <taxon>Betaproteobacteria</taxon>
        <taxon>Burkholderiales</taxon>
        <taxon>Oxalobacteraceae</taxon>
        <taxon>Keguizhuia</taxon>
    </lineage>
</organism>
<evidence type="ECO:0000313" key="1">
    <source>
        <dbReference type="EMBL" id="MDQ9169390.1"/>
    </source>
</evidence>
<dbReference type="Proteomes" id="UP001225596">
    <property type="component" value="Unassembled WGS sequence"/>
</dbReference>
<sequence>MDIERAIEKLDDPVNSTYQLNRKRAEALTYDMLIEAVQRIRDKAASDTQDDKPAA</sequence>
<accession>A0ABU1BK61</accession>
<comment type="caution">
    <text evidence="1">The sequence shown here is derived from an EMBL/GenBank/DDBJ whole genome shotgun (WGS) entry which is preliminary data.</text>
</comment>
<protein>
    <submittedName>
        <fullName evidence="1">Uncharacterized protein</fullName>
    </submittedName>
</protein>
<gene>
    <name evidence="1" type="ORF">Q8A64_03085</name>
</gene>
<evidence type="ECO:0000313" key="2">
    <source>
        <dbReference type="Proteomes" id="UP001225596"/>
    </source>
</evidence>
<dbReference type="EMBL" id="JAUYVH010000001">
    <property type="protein sequence ID" value="MDQ9169390.1"/>
    <property type="molecule type" value="Genomic_DNA"/>
</dbReference>
<proteinExistence type="predicted"/>
<reference evidence="1 2" key="1">
    <citation type="submission" date="2023-08" db="EMBL/GenBank/DDBJ databases">
        <title>Oxalobacteraceae gen .nov., isolated from river sludge outside the plant.</title>
        <authorList>
            <person name="Zhao S.Y."/>
        </authorList>
    </citation>
    <scope>NUCLEOTIDE SEQUENCE [LARGE SCALE GENOMIC DNA]</scope>
    <source>
        <strain evidence="1 2">R-40</strain>
    </source>
</reference>